<keyword evidence="2" id="KW-1185">Reference proteome</keyword>
<accession>A0A4Y2IK25</accession>
<organism evidence="1 2">
    <name type="scientific">Araneus ventricosus</name>
    <name type="common">Orbweaver spider</name>
    <name type="synonym">Epeira ventricosa</name>
    <dbReference type="NCBI Taxonomy" id="182803"/>
    <lineage>
        <taxon>Eukaryota</taxon>
        <taxon>Metazoa</taxon>
        <taxon>Ecdysozoa</taxon>
        <taxon>Arthropoda</taxon>
        <taxon>Chelicerata</taxon>
        <taxon>Arachnida</taxon>
        <taxon>Araneae</taxon>
        <taxon>Araneomorphae</taxon>
        <taxon>Entelegynae</taxon>
        <taxon>Araneoidea</taxon>
        <taxon>Araneidae</taxon>
        <taxon>Araneus</taxon>
    </lineage>
</organism>
<evidence type="ECO:0000313" key="2">
    <source>
        <dbReference type="Proteomes" id="UP000499080"/>
    </source>
</evidence>
<evidence type="ECO:0000313" key="1">
    <source>
        <dbReference type="EMBL" id="GBM77985.1"/>
    </source>
</evidence>
<reference evidence="1 2" key="1">
    <citation type="journal article" date="2019" name="Sci. Rep.">
        <title>Orb-weaving spider Araneus ventricosus genome elucidates the spidroin gene catalogue.</title>
        <authorList>
            <person name="Kono N."/>
            <person name="Nakamura H."/>
            <person name="Ohtoshi R."/>
            <person name="Moran D.A.P."/>
            <person name="Shinohara A."/>
            <person name="Yoshida Y."/>
            <person name="Fujiwara M."/>
            <person name="Mori M."/>
            <person name="Tomita M."/>
            <person name="Arakawa K."/>
        </authorList>
    </citation>
    <scope>NUCLEOTIDE SEQUENCE [LARGE SCALE GENOMIC DNA]</scope>
</reference>
<proteinExistence type="predicted"/>
<sequence length="84" mass="9328">MNFNPGRIDVAIINEALCKVLLFRAFAIFGFKNCNKRTIFGFEIGDLDIHMPIRPAIDRAPPHVPVPATITVAAPAGWTWDPCH</sequence>
<dbReference type="AlphaFoldDB" id="A0A4Y2IK25"/>
<protein>
    <submittedName>
        <fullName evidence="1">Uncharacterized protein</fullName>
    </submittedName>
</protein>
<dbReference type="EMBL" id="BGPR01002725">
    <property type="protein sequence ID" value="GBM77985.1"/>
    <property type="molecule type" value="Genomic_DNA"/>
</dbReference>
<comment type="caution">
    <text evidence="1">The sequence shown here is derived from an EMBL/GenBank/DDBJ whole genome shotgun (WGS) entry which is preliminary data.</text>
</comment>
<dbReference type="Proteomes" id="UP000499080">
    <property type="component" value="Unassembled WGS sequence"/>
</dbReference>
<gene>
    <name evidence="1" type="ORF">AVEN_105449_1</name>
</gene>
<name>A0A4Y2IK25_ARAVE</name>